<sequence length="189" mass="21161">MHHMWARPWIGTPAGGAAPRERCARKCSAPLGGHPCGGFARRSNDRRHHCLAVPQPAGVVTVGASDRGASARRSSTHRRCPYAWAQYPRAGGSLSCSLAYRRRCRQRPRVGHSWATNPTDRKPTASRPPTDYYRCSPSAACLQSLGNIMGDITCAVEEQEKQNPQFPKKMFFIVRRLVRKNLRNKLRIE</sequence>
<evidence type="ECO:0000313" key="3">
    <source>
        <dbReference type="Proteomes" id="UP000317650"/>
    </source>
</evidence>
<evidence type="ECO:0000256" key="1">
    <source>
        <dbReference type="SAM" id="MobiDB-lite"/>
    </source>
</evidence>
<dbReference type="EMBL" id="PYDT01000002">
    <property type="protein sequence ID" value="THU69643.1"/>
    <property type="molecule type" value="Genomic_DNA"/>
</dbReference>
<reference evidence="2 3" key="1">
    <citation type="journal article" date="2019" name="Nat. Plants">
        <title>Genome sequencing of Musa balbisiana reveals subgenome evolution and function divergence in polyploid bananas.</title>
        <authorList>
            <person name="Yao X."/>
        </authorList>
    </citation>
    <scope>NUCLEOTIDE SEQUENCE [LARGE SCALE GENOMIC DNA]</scope>
    <source>
        <strain evidence="3">cv. DH-PKW</strain>
        <tissue evidence="2">Leaves</tissue>
    </source>
</reference>
<keyword evidence="3" id="KW-1185">Reference proteome</keyword>
<name>A0A4S8K4B6_MUSBA</name>
<organism evidence="2 3">
    <name type="scientific">Musa balbisiana</name>
    <name type="common">Banana</name>
    <dbReference type="NCBI Taxonomy" id="52838"/>
    <lineage>
        <taxon>Eukaryota</taxon>
        <taxon>Viridiplantae</taxon>
        <taxon>Streptophyta</taxon>
        <taxon>Embryophyta</taxon>
        <taxon>Tracheophyta</taxon>
        <taxon>Spermatophyta</taxon>
        <taxon>Magnoliopsida</taxon>
        <taxon>Liliopsida</taxon>
        <taxon>Zingiberales</taxon>
        <taxon>Musaceae</taxon>
        <taxon>Musa</taxon>
    </lineage>
</organism>
<comment type="caution">
    <text evidence="2">The sequence shown here is derived from an EMBL/GenBank/DDBJ whole genome shotgun (WGS) entry which is preliminary data.</text>
</comment>
<gene>
    <name evidence="2" type="ORF">C4D60_Mb08t16560</name>
</gene>
<feature type="region of interest" description="Disordered" evidence="1">
    <location>
        <begin position="110"/>
        <end position="130"/>
    </location>
</feature>
<protein>
    <submittedName>
        <fullName evidence="2">Uncharacterized protein</fullName>
    </submittedName>
</protein>
<accession>A0A4S8K4B6</accession>
<dbReference type="AlphaFoldDB" id="A0A4S8K4B6"/>
<evidence type="ECO:0000313" key="2">
    <source>
        <dbReference type="EMBL" id="THU69643.1"/>
    </source>
</evidence>
<dbReference type="Proteomes" id="UP000317650">
    <property type="component" value="Chromosome 8"/>
</dbReference>
<proteinExistence type="predicted"/>